<gene>
    <name evidence="2" type="ORF">Q9291_02395</name>
</gene>
<name>A0ABT9JQ60_9PROT</name>
<evidence type="ECO:0000313" key="2">
    <source>
        <dbReference type="EMBL" id="MDP8566690.1"/>
    </source>
</evidence>
<evidence type="ECO:0000313" key="3">
    <source>
        <dbReference type="Proteomes" id="UP001225906"/>
    </source>
</evidence>
<proteinExistence type="predicted"/>
<comment type="caution">
    <text evidence="2">The sequence shown here is derived from an EMBL/GenBank/DDBJ whole genome shotgun (WGS) entry which is preliminary data.</text>
</comment>
<dbReference type="EMBL" id="JAVCAP010000002">
    <property type="protein sequence ID" value="MDP8566690.1"/>
    <property type="molecule type" value="Genomic_DNA"/>
</dbReference>
<protein>
    <submittedName>
        <fullName evidence="2">Uncharacterized protein</fullName>
    </submittedName>
</protein>
<accession>A0ABT9JQ60</accession>
<keyword evidence="1" id="KW-0812">Transmembrane</keyword>
<evidence type="ECO:0000256" key="1">
    <source>
        <dbReference type="SAM" id="Phobius"/>
    </source>
</evidence>
<feature type="transmembrane region" description="Helical" evidence="1">
    <location>
        <begin position="9"/>
        <end position="30"/>
    </location>
</feature>
<feature type="transmembrane region" description="Helical" evidence="1">
    <location>
        <begin position="36"/>
        <end position="55"/>
    </location>
</feature>
<dbReference type="RefSeq" id="WP_306388393.1">
    <property type="nucleotide sequence ID" value="NZ_JAVCAP010000002.1"/>
</dbReference>
<keyword evidence="1" id="KW-0472">Membrane</keyword>
<dbReference type="Proteomes" id="UP001225906">
    <property type="component" value="Unassembled WGS sequence"/>
</dbReference>
<keyword evidence="1" id="KW-1133">Transmembrane helix</keyword>
<organism evidence="2 3">
    <name type="scientific">Methylophilus aquaticus</name>
    <dbReference type="NCBI Taxonomy" id="1971610"/>
    <lineage>
        <taxon>Bacteria</taxon>
        <taxon>Pseudomonadati</taxon>
        <taxon>Pseudomonadota</taxon>
        <taxon>Betaproteobacteria</taxon>
        <taxon>Nitrosomonadales</taxon>
        <taxon>Methylophilaceae</taxon>
        <taxon>Methylophilus</taxon>
    </lineage>
</organism>
<reference evidence="3" key="1">
    <citation type="journal article" date="2019" name="Int. J. Syst. Evol. Microbiol.">
        <title>The Global Catalogue of Microorganisms (GCM) 10K type strain sequencing project: providing services to taxonomists for standard genome sequencing and annotation.</title>
        <authorList>
            <consortium name="The Broad Institute Genomics Platform"/>
            <consortium name="The Broad Institute Genome Sequencing Center for Infectious Disease"/>
            <person name="Wu L."/>
            <person name="Ma J."/>
        </authorList>
    </citation>
    <scope>NUCLEOTIDE SEQUENCE [LARGE SCALE GENOMIC DNA]</scope>
    <source>
        <strain evidence="3">VKM B-3159</strain>
    </source>
</reference>
<keyword evidence="3" id="KW-1185">Reference proteome</keyword>
<sequence>MANKSLKHIFLWPTIIAILTSAGLVTALLFDDSREWLSNAAVATPVLFALYYYWLKPQP</sequence>